<comment type="cofactor">
    <cofactor evidence="1">
        <name>FMN</name>
        <dbReference type="ChEBI" id="CHEBI:58210"/>
    </cofactor>
</comment>
<dbReference type="EMBL" id="FOYT01000001">
    <property type="protein sequence ID" value="SFR47190.1"/>
    <property type="molecule type" value="Genomic_DNA"/>
</dbReference>
<keyword evidence="2" id="KW-0285">Flavoprotein</keyword>
<dbReference type="GO" id="GO:0010181">
    <property type="term" value="F:FMN binding"/>
    <property type="evidence" value="ECO:0007669"/>
    <property type="project" value="InterPro"/>
</dbReference>
<evidence type="ECO:0000313" key="7">
    <source>
        <dbReference type="Proteomes" id="UP000198531"/>
    </source>
</evidence>
<dbReference type="AlphaFoldDB" id="A0A1I6GYE5"/>
<evidence type="ECO:0000313" key="6">
    <source>
        <dbReference type="EMBL" id="SFR47190.1"/>
    </source>
</evidence>
<sequence length="194" mass="20698">MDGPPDAFGSPYRLLSGAVVPRPIAWVSTRAPDGTRNLAPYSFSNVVTPDPPTLLFSASGTGDDRKDTARNAVETGEFVWNVVTADVAEAMNETSATLPPETDEFERAGVTPAAGVAVDAPRVAEARVSFECRLAETLDVGVFTVVLGEVVHAHVDESLLTDGKMDTRKLDAVGRMAGSDYARTTDRFSMERPP</sequence>
<dbReference type="SMART" id="SM00903">
    <property type="entry name" value="Flavin_Reduct"/>
    <property type="match status" value="1"/>
</dbReference>
<dbReference type="SUPFAM" id="SSF50475">
    <property type="entry name" value="FMN-binding split barrel"/>
    <property type="match status" value="1"/>
</dbReference>
<dbReference type="Proteomes" id="UP000198531">
    <property type="component" value="Unassembled WGS sequence"/>
</dbReference>
<evidence type="ECO:0000256" key="3">
    <source>
        <dbReference type="ARBA" id="ARBA00022643"/>
    </source>
</evidence>
<accession>A0A1I6GYE5</accession>
<organism evidence="6 7">
    <name type="scientific">Halogeometricum rufum</name>
    <dbReference type="NCBI Taxonomy" id="553469"/>
    <lineage>
        <taxon>Archaea</taxon>
        <taxon>Methanobacteriati</taxon>
        <taxon>Methanobacteriota</taxon>
        <taxon>Stenosarchaea group</taxon>
        <taxon>Halobacteria</taxon>
        <taxon>Halobacteriales</taxon>
        <taxon>Haloferacaceae</taxon>
        <taxon>Halogeometricum</taxon>
    </lineage>
</organism>
<feature type="domain" description="Flavin reductase like" evidence="5">
    <location>
        <begin position="17"/>
        <end position="168"/>
    </location>
</feature>
<dbReference type="OrthoDB" id="8522at2157"/>
<dbReference type="STRING" id="553469.SAMN04487947_1821"/>
<proteinExistence type="inferred from homology"/>
<dbReference type="Gene3D" id="2.30.110.10">
    <property type="entry name" value="Electron Transport, Fmn-binding Protein, Chain A"/>
    <property type="match status" value="1"/>
</dbReference>
<gene>
    <name evidence="6" type="ORF">SAMN04487947_1821</name>
</gene>
<protein>
    <submittedName>
        <fullName evidence="6">NADH-FMN oxidoreductase RutF, flavin reductase (DIM6/NTAB) family</fullName>
    </submittedName>
</protein>
<dbReference type="PANTHER" id="PTHR33798">
    <property type="entry name" value="FLAVOPROTEIN OXYGENASE"/>
    <property type="match status" value="1"/>
</dbReference>
<evidence type="ECO:0000256" key="1">
    <source>
        <dbReference type="ARBA" id="ARBA00001917"/>
    </source>
</evidence>
<dbReference type="InterPro" id="IPR012349">
    <property type="entry name" value="Split_barrel_FMN-bd"/>
</dbReference>
<dbReference type="RefSeq" id="WP_089806611.1">
    <property type="nucleotide sequence ID" value="NZ_FOYT01000001.1"/>
</dbReference>
<evidence type="ECO:0000256" key="4">
    <source>
        <dbReference type="ARBA" id="ARBA00038054"/>
    </source>
</evidence>
<dbReference type="InterPro" id="IPR002563">
    <property type="entry name" value="Flavin_Rdtase-like_dom"/>
</dbReference>
<keyword evidence="7" id="KW-1185">Reference proteome</keyword>
<dbReference type="Pfam" id="PF01613">
    <property type="entry name" value="Flavin_Reduct"/>
    <property type="match status" value="1"/>
</dbReference>
<dbReference type="PANTHER" id="PTHR33798:SF5">
    <property type="entry name" value="FLAVIN REDUCTASE LIKE DOMAIN-CONTAINING PROTEIN"/>
    <property type="match status" value="1"/>
</dbReference>
<evidence type="ECO:0000256" key="2">
    <source>
        <dbReference type="ARBA" id="ARBA00022630"/>
    </source>
</evidence>
<comment type="similarity">
    <text evidence="4">Belongs to the flavoredoxin family.</text>
</comment>
<name>A0A1I6GYE5_9EURY</name>
<keyword evidence="3" id="KW-0288">FMN</keyword>
<reference evidence="7" key="1">
    <citation type="submission" date="2016-10" db="EMBL/GenBank/DDBJ databases">
        <authorList>
            <person name="Varghese N."/>
            <person name="Submissions S."/>
        </authorList>
    </citation>
    <scope>NUCLEOTIDE SEQUENCE [LARGE SCALE GENOMIC DNA]</scope>
    <source>
        <strain evidence="7">CGMCC 1.7736</strain>
    </source>
</reference>
<evidence type="ECO:0000259" key="5">
    <source>
        <dbReference type="SMART" id="SM00903"/>
    </source>
</evidence>